<reference evidence="1 2" key="1">
    <citation type="journal article" date="2018" name="Sci. Rep.">
        <title>Genomic signatures of local adaptation to the degree of environmental predictability in rotifers.</title>
        <authorList>
            <person name="Franch-Gras L."/>
            <person name="Hahn C."/>
            <person name="Garcia-Roger E.M."/>
            <person name="Carmona M.J."/>
            <person name="Serra M."/>
            <person name="Gomez A."/>
        </authorList>
    </citation>
    <scope>NUCLEOTIDE SEQUENCE [LARGE SCALE GENOMIC DNA]</scope>
    <source>
        <strain evidence="1">HYR1</strain>
    </source>
</reference>
<sequence length="92" mass="10663">MIKIVIARVGGYELEINIGQKHPKHGKLSHDSVTKVSFIRSKQTMHHFSMGAKHNRIDEQITDQVICRFGQRRIHLSQASAKVYIFEYFDPN</sequence>
<organism evidence="1 2">
    <name type="scientific">Brachionus plicatilis</name>
    <name type="common">Marine rotifer</name>
    <name type="synonym">Brachionus muelleri</name>
    <dbReference type="NCBI Taxonomy" id="10195"/>
    <lineage>
        <taxon>Eukaryota</taxon>
        <taxon>Metazoa</taxon>
        <taxon>Spiralia</taxon>
        <taxon>Gnathifera</taxon>
        <taxon>Rotifera</taxon>
        <taxon>Eurotatoria</taxon>
        <taxon>Monogononta</taxon>
        <taxon>Pseudotrocha</taxon>
        <taxon>Ploima</taxon>
        <taxon>Brachionidae</taxon>
        <taxon>Brachionus</taxon>
    </lineage>
</organism>
<accession>A0A3M7RT34</accession>
<evidence type="ECO:0000313" key="1">
    <source>
        <dbReference type="EMBL" id="RNA26662.1"/>
    </source>
</evidence>
<comment type="caution">
    <text evidence="1">The sequence shown here is derived from an EMBL/GenBank/DDBJ whole genome shotgun (WGS) entry which is preliminary data.</text>
</comment>
<dbReference type="AlphaFoldDB" id="A0A3M7RT34"/>
<name>A0A3M7RT34_BRAPC</name>
<proteinExistence type="predicted"/>
<protein>
    <submittedName>
        <fullName evidence="1">Uncharacterized protein</fullName>
    </submittedName>
</protein>
<evidence type="ECO:0000313" key="2">
    <source>
        <dbReference type="Proteomes" id="UP000276133"/>
    </source>
</evidence>
<keyword evidence="2" id="KW-1185">Reference proteome</keyword>
<dbReference type="Proteomes" id="UP000276133">
    <property type="component" value="Unassembled WGS sequence"/>
</dbReference>
<dbReference type="EMBL" id="REGN01002696">
    <property type="protein sequence ID" value="RNA26662.1"/>
    <property type="molecule type" value="Genomic_DNA"/>
</dbReference>
<gene>
    <name evidence="1" type="ORF">BpHYR1_001968</name>
</gene>